<dbReference type="AlphaFoldDB" id="A0AAN7PDI6"/>
<accession>A0AAN7PDI6</accession>
<comment type="cofactor">
    <cofactor evidence="1">
        <name>a divalent metal cation</name>
        <dbReference type="ChEBI" id="CHEBI:60240"/>
    </cofactor>
</comment>
<comment type="caution">
    <text evidence="4">The sequence shown here is derived from an EMBL/GenBank/DDBJ whole genome shotgun (WGS) entry which is preliminary data.</text>
</comment>
<evidence type="ECO:0000256" key="2">
    <source>
        <dbReference type="ARBA" id="ARBA00022723"/>
    </source>
</evidence>
<evidence type="ECO:0000313" key="5">
    <source>
        <dbReference type="Proteomes" id="UP001353858"/>
    </source>
</evidence>
<dbReference type="InterPro" id="IPR027806">
    <property type="entry name" value="HARBI1_dom"/>
</dbReference>
<keyword evidence="2" id="KW-0479">Metal-binding</keyword>
<evidence type="ECO:0000259" key="3">
    <source>
        <dbReference type="Pfam" id="PF13359"/>
    </source>
</evidence>
<feature type="domain" description="DDE Tnp4" evidence="3">
    <location>
        <begin position="123"/>
        <end position="195"/>
    </location>
</feature>
<keyword evidence="5" id="KW-1185">Reference proteome</keyword>
<evidence type="ECO:0000256" key="1">
    <source>
        <dbReference type="ARBA" id="ARBA00001968"/>
    </source>
</evidence>
<protein>
    <recommendedName>
        <fullName evidence="3">DDE Tnp4 domain-containing protein</fullName>
    </recommendedName>
</protein>
<gene>
    <name evidence="4" type="ORF">RN001_006318</name>
</gene>
<dbReference type="EMBL" id="JARPUR010000002">
    <property type="protein sequence ID" value="KAK4882999.1"/>
    <property type="molecule type" value="Genomic_DNA"/>
</dbReference>
<proteinExistence type="predicted"/>
<name>A0AAN7PDI6_9COLE</name>
<sequence>MNNPRIHLFVGILLEEDRDRNYMRVSRRTLRDELNPFEMPPRHFIQLFRLNQECVVNLIHSLEPHIPQTTNINAISLQKKVLATLHFLAVGSFQNAVGSCCWLSMSQTSMSLAIAQIWVVGAIDGTHVEIQAPPQTDEEHPPFVYLNRKGRLSINVMLISDANAKIIGCSARFPGSVHDSAIWQMSQIKNYLRSQYEEHGNKSSHLIGIKN</sequence>
<dbReference type="Proteomes" id="UP001353858">
    <property type="component" value="Unassembled WGS sequence"/>
</dbReference>
<evidence type="ECO:0000313" key="4">
    <source>
        <dbReference type="EMBL" id="KAK4882999.1"/>
    </source>
</evidence>
<dbReference type="GO" id="GO:0046872">
    <property type="term" value="F:metal ion binding"/>
    <property type="evidence" value="ECO:0007669"/>
    <property type="project" value="UniProtKB-KW"/>
</dbReference>
<reference evidence="5" key="1">
    <citation type="submission" date="2023-01" db="EMBL/GenBank/DDBJ databases">
        <title>Key to firefly adult light organ development and bioluminescence: homeobox transcription factors regulate luciferase expression and transportation to peroxisome.</title>
        <authorList>
            <person name="Fu X."/>
        </authorList>
    </citation>
    <scope>NUCLEOTIDE SEQUENCE [LARGE SCALE GENOMIC DNA]</scope>
</reference>
<organism evidence="4 5">
    <name type="scientific">Aquatica leii</name>
    <dbReference type="NCBI Taxonomy" id="1421715"/>
    <lineage>
        <taxon>Eukaryota</taxon>
        <taxon>Metazoa</taxon>
        <taxon>Ecdysozoa</taxon>
        <taxon>Arthropoda</taxon>
        <taxon>Hexapoda</taxon>
        <taxon>Insecta</taxon>
        <taxon>Pterygota</taxon>
        <taxon>Neoptera</taxon>
        <taxon>Endopterygota</taxon>
        <taxon>Coleoptera</taxon>
        <taxon>Polyphaga</taxon>
        <taxon>Elateriformia</taxon>
        <taxon>Elateroidea</taxon>
        <taxon>Lampyridae</taxon>
        <taxon>Luciolinae</taxon>
        <taxon>Aquatica</taxon>
    </lineage>
</organism>
<dbReference type="Pfam" id="PF13359">
    <property type="entry name" value="DDE_Tnp_4"/>
    <property type="match status" value="1"/>
</dbReference>